<dbReference type="PRINTS" id="PR00035">
    <property type="entry name" value="HTHGNTR"/>
</dbReference>
<dbReference type="InterPro" id="IPR000524">
    <property type="entry name" value="Tscrpt_reg_HTH_GntR"/>
</dbReference>
<dbReference type="PANTHER" id="PTHR43537">
    <property type="entry name" value="TRANSCRIPTIONAL REGULATOR, GNTR FAMILY"/>
    <property type="match status" value="1"/>
</dbReference>
<dbReference type="GO" id="GO:0003677">
    <property type="term" value="F:DNA binding"/>
    <property type="evidence" value="ECO:0007669"/>
    <property type="project" value="UniProtKB-KW"/>
</dbReference>
<dbReference type="AlphaFoldDB" id="A0A255GCJ3"/>
<evidence type="ECO:0000259" key="4">
    <source>
        <dbReference type="PROSITE" id="PS50949"/>
    </source>
</evidence>
<accession>A0A255GCJ3</accession>
<evidence type="ECO:0000256" key="1">
    <source>
        <dbReference type="ARBA" id="ARBA00023015"/>
    </source>
</evidence>
<protein>
    <submittedName>
        <fullName evidence="5">GntR family transcriptional regulator</fullName>
    </submittedName>
</protein>
<proteinExistence type="predicted"/>
<dbReference type="InterPro" id="IPR008920">
    <property type="entry name" value="TF_FadR/GntR_C"/>
</dbReference>
<dbReference type="GO" id="GO:0003700">
    <property type="term" value="F:DNA-binding transcription factor activity"/>
    <property type="evidence" value="ECO:0007669"/>
    <property type="project" value="InterPro"/>
</dbReference>
<dbReference type="PROSITE" id="PS50949">
    <property type="entry name" value="HTH_GNTR"/>
    <property type="match status" value="1"/>
</dbReference>
<dbReference type="Pfam" id="PF00392">
    <property type="entry name" value="GntR"/>
    <property type="match status" value="1"/>
</dbReference>
<evidence type="ECO:0000256" key="2">
    <source>
        <dbReference type="ARBA" id="ARBA00023125"/>
    </source>
</evidence>
<keyword evidence="1" id="KW-0805">Transcription regulation</keyword>
<evidence type="ECO:0000313" key="5">
    <source>
        <dbReference type="EMBL" id="OYO13610.1"/>
    </source>
</evidence>
<evidence type="ECO:0000313" key="6">
    <source>
        <dbReference type="Proteomes" id="UP000215896"/>
    </source>
</evidence>
<dbReference type="EMBL" id="NMVO01000013">
    <property type="protein sequence ID" value="OYO13610.1"/>
    <property type="molecule type" value="Genomic_DNA"/>
</dbReference>
<gene>
    <name evidence="5" type="ORF">CGZ94_11650</name>
</gene>
<dbReference type="Proteomes" id="UP000215896">
    <property type="component" value="Unassembled WGS sequence"/>
</dbReference>
<dbReference type="SMART" id="SM00345">
    <property type="entry name" value="HTH_GNTR"/>
    <property type="match status" value="1"/>
</dbReference>
<keyword evidence="6" id="KW-1185">Reference proteome</keyword>
<feature type="domain" description="HTH gntR-type" evidence="4">
    <location>
        <begin position="1"/>
        <end position="70"/>
    </location>
</feature>
<dbReference type="SMART" id="SM00895">
    <property type="entry name" value="FCD"/>
    <property type="match status" value="1"/>
</dbReference>
<keyword evidence="2" id="KW-0238">DNA-binding</keyword>
<dbReference type="InterPro" id="IPR036390">
    <property type="entry name" value="WH_DNA-bd_sf"/>
</dbReference>
<evidence type="ECO:0000256" key="3">
    <source>
        <dbReference type="ARBA" id="ARBA00023163"/>
    </source>
</evidence>
<reference evidence="5 6" key="1">
    <citation type="submission" date="2017-07" db="EMBL/GenBank/DDBJ databases">
        <title>Draft whole genome sequences of clinical Proprionibacteriaceae strains.</title>
        <authorList>
            <person name="Bernier A.-M."/>
            <person name="Bernard K."/>
            <person name="Domingo M.-C."/>
        </authorList>
    </citation>
    <scope>NUCLEOTIDE SEQUENCE [LARGE SCALE GENOMIC DNA]</scope>
    <source>
        <strain evidence="5 6">NML 030167</strain>
    </source>
</reference>
<sequence>MTSWSEAADRLRAQILSGELRAGQQLPGERELAARLGCSRPSLREALRVLEAQGLLRVNDRGSGTLVRDEAFSTFASTLELQTVLGHYREADIVRTRIAIEAWSCREAARVADAEAVATLAELITAMDEARAHREFNDLDAQFHLDICRMTDNPIAAELMQGLRGAITRQMVAIYSRLPDWRRVADGVQVEHRQIWQAIRDRDGEFAEAGVRSHLDRFFADLLHSHPSAAPGTGRHLDWAP</sequence>
<dbReference type="Gene3D" id="1.20.120.530">
    <property type="entry name" value="GntR ligand-binding domain-like"/>
    <property type="match status" value="1"/>
</dbReference>
<dbReference type="CDD" id="cd07377">
    <property type="entry name" value="WHTH_GntR"/>
    <property type="match status" value="1"/>
</dbReference>
<dbReference type="SUPFAM" id="SSF46785">
    <property type="entry name" value="Winged helix' DNA-binding domain"/>
    <property type="match status" value="1"/>
</dbReference>
<name>A0A255GCJ3_9ACTN</name>
<organism evidence="5 6">
    <name type="scientific">Enemella evansiae</name>
    <dbReference type="NCBI Taxonomy" id="2016499"/>
    <lineage>
        <taxon>Bacteria</taxon>
        <taxon>Bacillati</taxon>
        <taxon>Actinomycetota</taxon>
        <taxon>Actinomycetes</taxon>
        <taxon>Propionibacteriales</taxon>
        <taxon>Propionibacteriaceae</taxon>
        <taxon>Enemella</taxon>
    </lineage>
</organism>
<keyword evidence="3" id="KW-0804">Transcription</keyword>
<dbReference type="Pfam" id="PF07729">
    <property type="entry name" value="FCD"/>
    <property type="match status" value="1"/>
</dbReference>
<dbReference type="RefSeq" id="WP_094400216.1">
    <property type="nucleotide sequence ID" value="NZ_NMVL01000006.1"/>
</dbReference>
<comment type="caution">
    <text evidence="5">The sequence shown here is derived from an EMBL/GenBank/DDBJ whole genome shotgun (WGS) entry which is preliminary data.</text>
</comment>
<dbReference type="InterPro" id="IPR036388">
    <property type="entry name" value="WH-like_DNA-bd_sf"/>
</dbReference>
<dbReference type="InterPro" id="IPR011711">
    <property type="entry name" value="GntR_C"/>
</dbReference>
<dbReference type="PANTHER" id="PTHR43537:SF5">
    <property type="entry name" value="UXU OPERON TRANSCRIPTIONAL REGULATOR"/>
    <property type="match status" value="1"/>
</dbReference>
<dbReference type="Gene3D" id="1.10.10.10">
    <property type="entry name" value="Winged helix-like DNA-binding domain superfamily/Winged helix DNA-binding domain"/>
    <property type="match status" value="1"/>
</dbReference>
<dbReference type="OrthoDB" id="3172099at2"/>
<dbReference type="SUPFAM" id="SSF48008">
    <property type="entry name" value="GntR ligand-binding domain-like"/>
    <property type="match status" value="1"/>
</dbReference>